<dbReference type="Proteomes" id="UP000078406">
    <property type="component" value="Unassembled WGS sequence"/>
</dbReference>
<evidence type="ECO:0000313" key="3">
    <source>
        <dbReference type="Proteomes" id="UP000078406"/>
    </source>
</evidence>
<reference evidence="2 3" key="1">
    <citation type="journal article" date="2016" name="Syst. Appl. Microbiol.">
        <title>Vibrio bivalvicida sp. nov., a novel larval pathogen for bivalve molluscs reared in a hatchery.</title>
        <authorList>
            <person name="Dubert J."/>
            <person name="Romalde J.L."/>
            <person name="Prado S."/>
            <person name="Barja J.L."/>
        </authorList>
    </citation>
    <scope>NUCLEOTIDE SEQUENCE [LARGE SCALE GENOMIC DNA]</scope>
    <source>
        <strain evidence="2 3">605</strain>
    </source>
</reference>
<dbReference type="AlphaFoldDB" id="A0A177Y414"/>
<evidence type="ECO:0000259" key="1">
    <source>
        <dbReference type="Pfam" id="PF13391"/>
    </source>
</evidence>
<feature type="domain" description="HNH nuclease" evidence="1">
    <location>
        <begin position="207"/>
        <end position="258"/>
    </location>
</feature>
<proteinExistence type="predicted"/>
<dbReference type="EMBL" id="LLEI02000021">
    <property type="protein sequence ID" value="OAJ95215.1"/>
    <property type="molecule type" value="Genomic_DNA"/>
</dbReference>
<sequence>MAYYWVNLGVSYKEVRDFKFLWAPSHTYTASGEKTVKAGWGHVPSIKKNDVIICHENKRIIYVAQALADAYPAPRPESRTYDEWKKEGNKVDVNLIVLERPVSTDEFKHHSIERFNDKCEPKLFTVDGNAAQNYMVAIPNSVASIVLSSIDCTHLGQLKQPSKFSSGTKRRKKRKAIKGGVRSARSNARIGQGAFRDEVLDIWNNTCPVTKVALPELLIASHIVSWVLSDDDEKVDGYNGFPFVPNVDKLFDKGLISFADDGSLLISEHLSVATLNALGIREDTKIAGLTEEHIFYLAKHRNTYGF</sequence>
<evidence type="ECO:0000313" key="2">
    <source>
        <dbReference type="EMBL" id="OAJ95215.1"/>
    </source>
</evidence>
<accession>A0A177Y414</accession>
<name>A0A177Y414_9VIBR</name>
<organism evidence="2 3">
    <name type="scientific">Vibrio bivalvicida</name>
    <dbReference type="NCBI Taxonomy" id="1276888"/>
    <lineage>
        <taxon>Bacteria</taxon>
        <taxon>Pseudomonadati</taxon>
        <taxon>Pseudomonadota</taxon>
        <taxon>Gammaproteobacteria</taxon>
        <taxon>Vibrionales</taxon>
        <taxon>Vibrionaceae</taxon>
        <taxon>Vibrio</taxon>
        <taxon>Vibrio oreintalis group</taxon>
    </lineage>
</organism>
<dbReference type="RefSeq" id="WP_054962171.1">
    <property type="nucleotide sequence ID" value="NZ_LLEI02000021.1"/>
</dbReference>
<comment type="caution">
    <text evidence="2">The sequence shown here is derived from an EMBL/GenBank/DDBJ whole genome shotgun (WGS) entry which is preliminary data.</text>
</comment>
<dbReference type="InterPro" id="IPR003615">
    <property type="entry name" value="HNH_nuc"/>
</dbReference>
<protein>
    <recommendedName>
        <fullName evidence="1">HNH nuclease domain-containing protein</fullName>
    </recommendedName>
</protein>
<gene>
    <name evidence="2" type="ORF">APB76_08000</name>
</gene>
<dbReference type="Pfam" id="PF13391">
    <property type="entry name" value="HNH_2"/>
    <property type="match status" value="1"/>
</dbReference>